<keyword evidence="2" id="KW-1185">Reference proteome</keyword>
<evidence type="ECO:0000313" key="1">
    <source>
        <dbReference type="EMBL" id="KAJ1109061.1"/>
    </source>
</evidence>
<name>A0AAV7N0D5_PLEWA</name>
<dbReference type="EMBL" id="JANPWB010000013">
    <property type="protein sequence ID" value="KAJ1109061.1"/>
    <property type="molecule type" value="Genomic_DNA"/>
</dbReference>
<gene>
    <name evidence="1" type="ORF">NDU88_006430</name>
</gene>
<sequence length="150" mass="16852">MAGACGGCVYSVSERDREWILQLQEHQFTLLYGPGSQNLADYLSRHARPATVQEKVEAEDVEDYVRLVVDRSRPLPVSIQEFRGAAQDDECIQLAIAGVCTGKWQKMIRDLSRRTEDAHSILVALHHVRQDLSVSPEGCLLRGVRLVVPR</sequence>
<reference evidence="1" key="1">
    <citation type="journal article" date="2022" name="bioRxiv">
        <title>Sequencing and chromosome-scale assembly of the giantPleurodeles waltlgenome.</title>
        <authorList>
            <person name="Brown T."/>
            <person name="Elewa A."/>
            <person name="Iarovenko S."/>
            <person name="Subramanian E."/>
            <person name="Araus A.J."/>
            <person name="Petzold A."/>
            <person name="Susuki M."/>
            <person name="Suzuki K.-i.T."/>
            <person name="Hayashi T."/>
            <person name="Toyoda A."/>
            <person name="Oliveira C."/>
            <person name="Osipova E."/>
            <person name="Leigh N.D."/>
            <person name="Simon A."/>
            <person name="Yun M.H."/>
        </authorList>
    </citation>
    <scope>NUCLEOTIDE SEQUENCE</scope>
    <source>
        <strain evidence="1">20211129_DDA</strain>
        <tissue evidence="1">Liver</tissue>
    </source>
</reference>
<protein>
    <submittedName>
        <fullName evidence="1">Uncharacterized protein</fullName>
    </submittedName>
</protein>
<dbReference type="AlphaFoldDB" id="A0AAV7N0D5"/>
<accession>A0AAV7N0D5</accession>
<evidence type="ECO:0000313" key="2">
    <source>
        <dbReference type="Proteomes" id="UP001066276"/>
    </source>
</evidence>
<organism evidence="1 2">
    <name type="scientific">Pleurodeles waltl</name>
    <name type="common">Iberian ribbed newt</name>
    <dbReference type="NCBI Taxonomy" id="8319"/>
    <lineage>
        <taxon>Eukaryota</taxon>
        <taxon>Metazoa</taxon>
        <taxon>Chordata</taxon>
        <taxon>Craniata</taxon>
        <taxon>Vertebrata</taxon>
        <taxon>Euteleostomi</taxon>
        <taxon>Amphibia</taxon>
        <taxon>Batrachia</taxon>
        <taxon>Caudata</taxon>
        <taxon>Salamandroidea</taxon>
        <taxon>Salamandridae</taxon>
        <taxon>Pleurodelinae</taxon>
        <taxon>Pleurodeles</taxon>
    </lineage>
</organism>
<proteinExistence type="predicted"/>
<comment type="caution">
    <text evidence="1">The sequence shown here is derived from an EMBL/GenBank/DDBJ whole genome shotgun (WGS) entry which is preliminary data.</text>
</comment>
<dbReference type="Proteomes" id="UP001066276">
    <property type="component" value="Chromosome 9"/>
</dbReference>